<comment type="caution">
    <text evidence="2">The sequence shown here is derived from an EMBL/GenBank/DDBJ whole genome shotgun (WGS) entry which is preliminary data.</text>
</comment>
<feature type="region of interest" description="Disordered" evidence="1">
    <location>
        <begin position="1"/>
        <end position="28"/>
    </location>
</feature>
<dbReference type="EMBL" id="REGA01000011">
    <property type="protein sequence ID" value="RQG94082.1"/>
    <property type="molecule type" value="Genomic_DNA"/>
</dbReference>
<name>A0A3N6N6R9_NATCH</name>
<keyword evidence="3" id="KW-1185">Reference proteome</keyword>
<evidence type="ECO:0000313" key="2">
    <source>
        <dbReference type="EMBL" id="RQG94082.1"/>
    </source>
</evidence>
<dbReference type="Proteomes" id="UP000282323">
    <property type="component" value="Unassembled WGS sequence"/>
</dbReference>
<organism evidence="2 3">
    <name type="scientific">Natrarchaeobius chitinivorans</name>
    <dbReference type="NCBI Taxonomy" id="1679083"/>
    <lineage>
        <taxon>Archaea</taxon>
        <taxon>Methanobacteriati</taxon>
        <taxon>Methanobacteriota</taxon>
        <taxon>Stenosarchaea group</taxon>
        <taxon>Halobacteria</taxon>
        <taxon>Halobacteriales</taxon>
        <taxon>Natrialbaceae</taxon>
        <taxon>Natrarchaeobius</taxon>
    </lineage>
</organism>
<evidence type="ECO:0000313" key="3">
    <source>
        <dbReference type="Proteomes" id="UP000282323"/>
    </source>
</evidence>
<gene>
    <name evidence="2" type="ORF">EA473_13530</name>
</gene>
<feature type="compositionally biased region" description="Basic and acidic residues" evidence="1">
    <location>
        <begin position="1"/>
        <end position="14"/>
    </location>
</feature>
<dbReference type="AlphaFoldDB" id="A0A3N6N6R9"/>
<protein>
    <submittedName>
        <fullName evidence="2">Uncharacterized protein</fullName>
    </submittedName>
</protein>
<proteinExistence type="predicted"/>
<evidence type="ECO:0000256" key="1">
    <source>
        <dbReference type="SAM" id="MobiDB-lite"/>
    </source>
</evidence>
<sequence length="65" mass="7722">MKQITEMDRVETRYNRKTPVELSKTQRMSPAEMGTLRLQFLPAENRQELDFAYQYNLPVVIMNLS</sequence>
<accession>A0A3N6N6R9</accession>
<reference evidence="2 3" key="1">
    <citation type="submission" date="2018-10" db="EMBL/GenBank/DDBJ databases">
        <title>Natrarchaeobius chitinivorans gen. nov., sp. nov., and Natrarchaeobius haloalkaliphilus sp. nov., alkaliphilic, chitin-utilizing haloarchaea from hypersaline alkaline lakes.</title>
        <authorList>
            <person name="Sorokin D.Y."/>
            <person name="Elcheninov A.G."/>
            <person name="Kostrikina N.A."/>
            <person name="Bale N.J."/>
            <person name="Sinninghe Damste J.S."/>
            <person name="Khijniak T.V."/>
            <person name="Kublanov I.V."/>
            <person name="Toshchakov S.V."/>
        </authorList>
    </citation>
    <scope>NUCLEOTIDE SEQUENCE [LARGE SCALE GENOMIC DNA]</scope>
    <source>
        <strain evidence="2 3">AArcht4T</strain>
    </source>
</reference>